<protein>
    <submittedName>
        <fullName evidence="1">Uncharacterized protein</fullName>
    </submittedName>
</protein>
<accession>A0ABV4QNW4</accession>
<dbReference type="Proteomes" id="UP001569963">
    <property type="component" value="Unassembled WGS sequence"/>
</dbReference>
<dbReference type="EMBL" id="JAXCEI010000024">
    <property type="protein sequence ID" value="MFA1544030.1"/>
    <property type="molecule type" value="Genomic_DNA"/>
</dbReference>
<comment type="caution">
    <text evidence="1">The sequence shown here is derived from an EMBL/GenBank/DDBJ whole genome shotgun (WGS) entry which is preliminary data.</text>
</comment>
<organism evidence="1 2">
    <name type="scientific">Actinomadura monticuli</name>
    <dbReference type="NCBI Taxonomy" id="3097367"/>
    <lineage>
        <taxon>Bacteria</taxon>
        <taxon>Bacillati</taxon>
        <taxon>Actinomycetota</taxon>
        <taxon>Actinomycetes</taxon>
        <taxon>Streptosporangiales</taxon>
        <taxon>Thermomonosporaceae</taxon>
        <taxon>Actinomadura</taxon>
    </lineage>
</organism>
<sequence>MLVALLVAAAAVVAIDRVVVNRVEKPKSVEFEAEGARYVGLIRVSSRVFDRYQGHDVYIGDDPGLAYGHFEHVELNTGVALEIESVKWQADGVRVAFNSGHELFVPVRYREGR</sequence>
<gene>
    <name evidence="1" type="ORF">SM611_34305</name>
</gene>
<evidence type="ECO:0000313" key="2">
    <source>
        <dbReference type="Proteomes" id="UP001569963"/>
    </source>
</evidence>
<proteinExistence type="predicted"/>
<evidence type="ECO:0000313" key="1">
    <source>
        <dbReference type="EMBL" id="MFA1544030.1"/>
    </source>
</evidence>
<keyword evidence="2" id="KW-1185">Reference proteome</keyword>
<name>A0ABV4QNW4_9ACTN</name>
<reference evidence="1 2" key="1">
    <citation type="submission" date="2023-11" db="EMBL/GenBank/DDBJ databases">
        <title>Actinomadura monticuli sp. nov., isolated from volcanic ash.</title>
        <authorList>
            <person name="Lee S.D."/>
            <person name="Yang H."/>
            <person name="Kim I.S."/>
        </authorList>
    </citation>
    <scope>NUCLEOTIDE SEQUENCE [LARGE SCALE GENOMIC DNA]</scope>
    <source>
        <strain evidence="1 2">DLS-62</strain>
    </source>
</reference>
<dbReference type="RefSeq" id="WP_371954518.1">
    <property type="nucleotide sequence ID" value="NZ_JAXCEI010000024.1"/>
</dbReference>